<evidence type="ECO:0000259" key="3">
    <source>
        <dbReference type="PROSITE" id="PS51196"/>
    </source>
</evidence>
<evidence type="ECO:0000313" key="4">
    <source>
        <dbReference type="EMBL" id="CAF4428806.1"/>
    </source>
</evidence>
<name>A0A8S2W363_9BILA</name>
<dbReference type="GO" id="GO:0016020">
    <property type="term" value="C:membrane"/>
    <property type="evidence" value="ECO:0007669"/>
    <property type="project" value="InterPro"/>
</dbReference>
<feature type="non-terminal residue" evidence="4">
    <location>
        <position position="1"/>
    </location>
</feature>
<evidence type="ECO:0000256" key="2">
    <source>
        <dbReference type="ARBA" id="ARBA00023010"/>
    </source>
</evidence>
<keyword evidence="1" id="KW-0813">Transport</keyword>
<dbReference type="Proteomes" id="UP000681722">
    <property type="component" value="Unassembled WGS sequence"/>
</dbReference>
<evidence type="ECO:0000313" key="5">
    <source>
        <dbReference type="Proteomes" id="UP000681722"/>
    </source>
</evidence>
<keyword evidence="2" id="KW-0811">Translocation</keyword>
<proteinExistence type="predicted"/>
<feature type="domain" description="SecA family profile" evidence="3">
    <location>
        <begin position="701"/>
        <end position="931"/>
    </location>
</feature>
<gene>
    <name evidence="4" type="ORF">SRO942_LOCUS41032</name>
</gene>
<dbReference type="InterPro" id="IPR011115">
    <property type="entry name" value="SecA_DEAD"/>
</dbReference>
<feature type="non-terminal residue" evidence="4">
    <location>
        <position position="931"/>
    </location>
</feature>
<dbReference type="GO" id="GO:0006605">
    <property type="term" value="P:protein targeting"/>
    <property type="evidence" value="ECO:0007669"/>
    <property type="project" value="InterPro"/>
</dbReference>
<dbReference type="GO" id="GO:0017038">
    <property type="term" value="P:protein import"/>
    <property type="evidence" value="ECO:0007669"/>
    <property type="project" value="InterPro"/>
</dbReference>
<dbReference type="EMBL" id="CAJOBC010094902">
    <property type="protein sequence ID" value="CAF4428806.1"/>
    <property type="molecule type" value="Genomic_DNA"/>
</dbReference>
<dbReference type="PANTHER" id="PTHR30612:SF0">
    <property type="entry name" value="CHLOROPLAST PROTEIN-TRANSPORTING ATPASE"/>
    <property type="match status" value="1"/>
</dbReference>
<accession>A0A8S2W363</accession>
<dbReference type="GO" id="GO:0006886">
    <property type="term" value="P:intracellular protein transport"/>
    <property type="evidence" value="ECO:0007669"/>
    <property type="project" value="InterPro"/>
</dbReference>
<dbReference type="InterPro" id="IPR027417">
    <property type="entry name" value="P-loop_NTPase"/>
</dbReference>
<dbReference type="InterPro" id="IPR014018">
    <property type="entry name" value="SecA_motor_DEAD"/>
</dbReference>
<sequence>ISMSDLLNKEREKIYLNLNIEKLLKISNKNSQHILNDLLTKMKELQSNSNKKQFTNDIHQYLNKKINHQLTLNQYQILLPIKLKSKSQTSMKNILRKNYENENKLNNLQNQNLNQNQLITSEKIQTFWSKKLENSMFKTDQSITTLAKDIIENINENLFKEKINFNENEEFEENNSIQPPSIDVTDEVKKNLKIDFSDKISALKQISLNLIAKEKCWEKQKDIIHCFDLMKKNLIENYFRSKNFDTNENPIKTKNLKDILIQCDVEEWNQEIDDLSMHLFTTNLLQSYAFNFEILRQQNDFIEESMKEKQDDDVLKDKWENEVKENNDLLEILDFIQKYSKETVEKYRLETTLDGLVTDFINNIKIIKDIKLSIDTVQFFIGSEQFNKLTKILQRKLLNSTKVNQIPLKKLSEFFHLLSNFDDFNRVLDIITNFKIENWLLYLNIMKIQFDLNILFNRYLDELNFNIDYQNNLDQLIEVKFNETEIKYQNSLKEILNTIKLIELNQNLDNNEKEIFFQFLRIKLSSELKKTSNNLIKPNDLEKLFNKYLIETNIFEKIIHSLNNQSLDVNDPSIIENINSKSLNNLLPYLTRFWIMEKLELNRKVLENEATKMIQYFELIQTSYSEEKMFELIELIKVSCENVPVISQTIIDLLMNISNNDWILNTDIIDIMKNKPMKQWEDEIENYMKGKRSKKRDLKELIHLMKEDKNNLNHSIKDYLNSSTILDDLQLLISKLDQQLDNEINKPIKQWTKEDIQKWSKKIKGNQLLSCKKDVQNTIVIVSQAIYLFTGEKFRPRDTQIIALWLFLNPNLNQTNMGCLAQISTGEGKSIIVAGLAVIKALSSHRIDIITSSSVLAIRDSKEFQPFFDMFHLQVSNNCDSLCEQGDRTKSAEDIRKLRYYNHLGPVDIIYGECSCFERDILLTEFNKNDE</sequence>
<reference evidence="4" key="1">
    <citation type="submission" date="2021-02" db="EMBL/GenBank/DDBJ databases">
        <authorList>
            <person name="Nowell W R."/>
        </authorList>
    </citation>
    <scope>NUCLEOTIDE SEQUENCE</scope>
</reference>
<protein>
    <recommendedName>
        <fullName evidence="3">SecA family profile domain-containing protein</fullName>
    </recommendedName>
</protein>
<dbReference type="SUPFAM" id="SSF52540">
    <property type="entry name" value="P-loop containing nucleoside triphosphate hydrolases"/>
    <property type="match status" value="1"/>
</dbReference>
<dbReference type="InterPro" id="IPR000185">
    <property type="entry name" value="SecA"/>
</dbReference>
<dbReference type="AlphaFoldDB" id="A0A8S2W363"/>
<dbReference type="PROSITE" id="PS51196">
    <property type="entry name" value="SECA_MOTOR_DEAD"/>
    <property type="match status" value="1"/>
</dbReference>
<dbReference type="GO" id="GO:0005524">
    <property type="term" value="F:ATP binding"/>
    <property type="evidence" value="ECO:0007669"/>
    <property type="project" value="InterPro"/>
</dbReference>
<dbReference type="Gene3D" id="3.40.50.300">
    <property type="entry name" value="P-loop containing nucleotide triphosphate hydrolases"/>
    <property type="match status" value="1"/>
</dbReference>
<organism evidence="4 5">
    <name type="scientific">Didymodactylos carnosus</name>
    <dbReference type="NCBI Taxonomy" id="1234261"/>
    <lineage>
        <taxon>Eukaryota</taxon>
        <taxon>Metazoa</taxon>
        <taxon>Spiralia</taxon>
        <taxon>Gnathifera</taxon>
        <taxon>Rotifera</taxon>
        <taxon>Eurotatoria</taxon>
        <taxon>Bdelloidea</taxon>
        <taxon>Philodinida</taxon>
        <taxon>Philodinidae</taxon>
        <taxon>Didymodactylos</taxon>
    </lineage>
</organism>
<comment type="caution">
    <text evidence="4">The sequence shown here is derived from an EMBL/GenBank/DDBJ whole genome shotgun (WGS) entry which is preliminary data.</text>
</comment>
<dbReference type="Pfam" id="PF07517">
    <property type="entry name" value="SecA_DEAD"/>
    <property type="match status" value="1"/>
</dbReference>
<keyword evidence="1" id="KW-0653">Protein transport</keyword>
<evidence type="ECO:0000256" key="1">
    <source>
        <dbReference type="ARBA" id="ARBA00022927"/>
    </source>
</evidence>
<dbReference type="PANTHER" id="PTHR30612">
    <property type="entry name" value="SECA INNER MEMBRANE COMPONENT OF SEC PROTEIN SECRETION SYSTEM"/>
    <property type="match status" value="1"/>
</dbReference>